<evidence type="ECO:0000313" key="2">
    <source>
        <dbReference type="EMBL" id="KAK7080987.1"/>
    </source>
</evidence>
<keyword evidence="3" id="KW-1185">Reference proteome</keyword>
<sequence>MSFYEEERELRCVLSWFSNWEAPQKEQFLHILVEKAVPPDVDQLFQGFDQLNLNSSFQSVLQCQLRLFSQWFDSWPCKYRNLLLMSLELQDPGFVGNFHTLVNQKTGSSQQQ</sequence>
<comment type="caution">
    <text evidence="2">The sequence shown here is derived from an EMBL/GenBank/DDBJ whole genome shotgun (WGS) entry which is preliminary data.</text>
</comment>
<dbReference type="EMBL" id="JAXCGZ010021519">
    <property type="protein sequence ID" value="KAK7049786.1"/>
    <property type="molecule type" value="Genomic_DNA"/>
</dbReference>
<proteinExistence type="predicted"/>
<dbReference type="AlphaFoldDB" id="A0AAN8XCT8"/>
<dbReference type="PANTHER" id="PTHR16260:SF3">
    <property type="entry name" value="CHROMOSOME 14 OPEN READING FRAME 119-LIKE-RELATED"/>
    <property type="match status" value="1"/>
</dbReference>
<dbReference type="Pfam" id="PF14969">
    <property type="entry name" value="DUF4508"/>
    <property type="match status" value="1"/>
</dbReference>
<accession>A0AAN8XCT8</accession>
<dbReference type="InterPro" id="IPR028019">
    <property type="entry name" value="DUF4508"/>
</dbReference>
<organism evidence="2 3">
    <name type="scientific">Halocaridina rubra</name>
    <name type="common">Hawaiian red shrimp</name>
    <dbReference type="NCBI Taxonomy" id="373956"/>
    <lineage>
        <taxon>Eukaryota</taxon>
        <taxon>Metazoa</taxon>
        <taxon>Ecdysozoa</taxon>
        <taxon>Arthropoda</taxon>
        <taxon>Crustacea</taxon>
        <taxon>Multicrustacea</taxon>
        <taxon>Malacostraca</taxon>
        <taxon>Eumalacostraca</taxon>
        <taxon>Eucarida</taxon>
        <taxon>Decapoda</taxon>
        <taxon>Pleocyemata</taxon>
        <taxon>Caridea</taxon>
        <taxon>Atyoidea</taxon>
        <taxon>Atyidae</taxon>
        <taxon>Halocaridina</taxon>
    </lineage>
</organism>
<evidence type="ECO:0000313" key="1">
    <source>
        <dbReference type="EMBL" id="KAK7049786.1"/>
    </source>
</evidence>
<dbReference type="EMBL" id="JAXCGZ010005732">
    <property type="protein sequence ID" value="KAK7080987.1"/>
    <property type="molecule type" value="Genomic_DNA"/>
</dbReference>
<name>A0AAN8XCT8_HALRR</name>
<dbReference type="PANTHER" id="PTHR16260">
    <property type="entry name" value="SIMILAR TO 1700123O20RIK PROTEIN"/>
    <property type="match status" value="1"/>
</dbReference>
<dbReference type="Proteomes" id="UP001381693">
    <property type="component" value="Unassembled WGS sequence"/>
</dbReference>
<protein>
    <submittedName>
        <fullName evidence="2">Uncharacterized protein</fullName>
    </submittedName>
</protein>
<gene>
    <name evidence="2" type="ORF">SK128_001562</name>
    <name evidence="1" type="ORF">SK128_025966</name>
</gene>
<reference evidence="2 3" key="1">
    <citation type="submission" date="2023-11" db="EMBL/GenBank/DDBJ databases">
        <title>Halocaridina rubra genome assembly.</title>
        <authorList>
            <person name="Smith C."/>
        </authorList>
    </citation>
    <scope>NUCLEOTIDE SEQUENCE [LARGE SCALE GENOMIC DNA]</scope>
    <source>
        <strain evidence="2">EP-1</strain>
        <tissue evidence="2">Whole</tissue>
    </source>
</reference>
<evidence type="ECO:0000313" key="3">
    <source>
        <dbReference type="Proteomes" id="UP001381693"/>
    </source>
</evidence>